<dbReference type="GO" id="GO:0004497">
    <property type="term" value="F:monooxygenase activity"/>
    <property type="evidence" value="ECO:0007669"/>
    <property type="project" value="UniProtKB-KW"/>
</dbReference>
<keyword evidence="4" id="KW-0479">Metal-binding</keyword>
<evidence type="ECO:0000256" key="8">
    <source>
        <dbReference type="SAM" id="Phobius"/>
    </source>
</evidence>
<keyword evidence="7" id="KW-0503">Monooxygenase</keyword>
<accession>A0A8T0P686</accession>
<dbReference type="PANTHER" id="PTHR47946">
    <property type="entry name" value="CYTOCHROME P450 78A7-RELATED"/>
    <property type="match status" value="1"/>
</dbReference>
<evidence type="ECO:0000256" key="7">
    <source>
        <dbReference type="ARBA" id="ARBA00023033"/>
    </source>
</evidence>
<evidence type="ECO:0000313" key="9">
    <source>
        <dbReference type="EMBL" id="KAG2557667.1"/>
    </source>
</evidence>
<organism evidence="9 10">
    <name type="scientific">Panicum virgatum</name>
    <name type="common">Blackwell switchgrass</name>
    <dbReference type="NCBI Taxonomy" id="38727"/>
    <lineage>
        <taxon>Eukaryota</taxon>
        <taxon>Viridiplantae</taxon>
        <taxon>Streptophyta</taxon>
        <taxon>Embryophyta</taxon>
        <taxon>Tracheophyta</taxon>
        <taxon>Spermatophyta</taxon>
        <taxon>Magnoliopsida</taxon>
        <taxon>Liliopsida</taxon>
        <taxon>Poales</taxon>
        <taxon>Poaceae</taxon>
        <taxon>PACMAD clade</taxon>
        <taxon>Panicoideae</taxon>
        <taxon>Panicodae</taxon>
        <taxon>Paniceae</taxon>
        <taxon>Panicinae</taxon>
        <taxon>Panicum</taxon>
        <taxon>Panicum sect. Hiantes</taxon>
    </lineage>
</organism>
<keyword evidence="10" id="KW-1185">Reference proteome</keyword>
<dbReference type="InterPro" id="IPR001128">
    <property type="entry name" value="Cyt_P450"/>
</dbReference>
<dbReference type="InterPro" id="IPR002401">
    <property type="entry name" value="Cyt_P450_E_grp-I"/>
</dbReference>
<feature type="transmembrane region" description="Helical" evidence="8">
    <location>
        <begin position="32"/>
        <end position="53"/>
    </location>
</feature>
<evidence type="ECO:0000256" key="2">
    <source>
        <dbReference type="ARBA" id="ARBA00010617"/>
    </source>
</evidence>
<name>A0A8T0P686_PANVG</name>
<keyword evidence="8" id="KW-0472">Membrane</keyword>
<reference evidence="9" key="1">
    <citation type="submission" date="2020-05" db="EMBL/GenBank/DDBJ databases">
        <title>WGS assembly of Panicum virgatum.</title>
        <authorList>
            <person name="Lovell J.T."/>
            <person name="Jenkins J."/>
            <person name="Shu S."/>
            <person name="Juenger T.E."/>
            <person name="Schmutz J."/>
        </authorList>
    </citation>
    <scope>NUCLEOTIDE SEQUENCE</scope>
    <source>
        <strain evidence="9">AP13</strain>
    </source>
</reference>
<dbReference type="Gene3D" id="1.10.630.10">
    <property type="entry name" value="Cytochrome P450"/>
    <property type="match status" value="1"/>
</dbReference>
<dbReference type="Pfam" id="PF00067">
    <property type="entry name" value="p450"/>
    <property type="match status" value="1"/>
</dbReference>
<sequence length="441" mass="48179">MKTELMTIMMISLIFLMHFTTTTISPRAQPPWLFSLLSISLAVAAVTLPFAVVTTRRARGTNNNGTAAATIPGLREWPLVGSLPAVSGPLMHRRLVALAAAHGARRLMSLTLGATPVVINSHPETAREILSGAAFIDRPPKAAARELMFCRAIGFAPAGEYWRRLRHAAGAGMLSPRRLAALEGIRHRVADGMVRRIADQMERSGEVAITTLLQRASLESMAGSVLGLEGGAASEELGEMVREGYELVGTFNLGDYYYTTLWGPLMDLWGVGPACRRLATRVRGYFGKIVEERRVAGDYQERDDLLSYMLTLPEEERLEDSDVIAVLWEMVFRGVDVVAILVEWAMARVALHQDIQSKAHKEINAAVGSQPITDSDIISNLRFLRMHPPGPLLSWARLAVRASASTPCPRGPPPWCGPYPTTRPSGGTHGRFGRICLPQDG</sequence>
<dbReference type="InterPro" id="IPR051996">
    <property type="entry name" value="Cytochrome_P450_78A"/>
</dbReference>
<keyword evidence="5" id="KW-0560">Oxidoreductase</keyword>
<evidence type="ECO:0000313" key="10">
    <source>
        <dbReference type="Proteomes" id="UP000823388"/>
    </source>
</evidence>
<keyword evidence="8" id="KW-1133">Transmembrane helix</keyword>
<protein>
    <submittedName>
        <fullName evidence="9">Uncharacterized protein</fullName>
    </submittedName>
</protein>
<dbReference type="PANTHER" id="PTHR47946:SF13">
    <property type="entry name" value="CYTOCHROME P450 FAMILY PROTEIN, EXPRESSED"/>
    <property type="match status" value="1"/>
</dbReference>
<proteinExistence type="inferred from homology"/>
<dbReference type="InterPro" id="IPR036396">
    <property type="entry name" value="Cyt_P450_sf"/>
</dbReference>
<comment type="caution">
    <text evidence="9">The sequence shown here is derived from an EMBL/GenBank/DDBJ whole genome shotgun (WGS) entry which is preliminary data.</text>
</comment>
<keyword evidence="8" id="KW-0812">Transmembrane</keyword>
<evidence type="ECO:0000256" key="5">
    <source>
        <dbReference type="ARBA" id="ARBA00023002"/>
    </source>
</evidence>
<dbReference type="Proteomes" id="UP000823388">
    <property type="component" value="Chromosome 8N"/>
</dbReference>
<dbReference type="GO" id="GO:0020037">
    <property type="term" value="F:heme binding"/>
    <property type="evidence" value="ECO:0007669"/>
    <property type="project" value="InterPro"/>
</dbReference>
<dbReference type="SUPFAM" id="SSF48264">
    <property type="entry name" value="Cytochrome P450"/>
    <property type="match status" value="1"/>
</dbReference>
<gene>
    <name evidence="9" type="ORF">PVAP13_8NG251603</name>
</gene>
<comment type="similarity">
    <text evidence="2">Belongs to the cytochrome P450 family.</text>
</comment>
<dbReference type="GO" id="GO:0016705">
    <property type="term" value="F:oxidoreductase activity, acting on paired donors, with incorporation or reduction of molecular oxygen"/>
    <property type="evidence" value="ECO:0007669"/>
    <property type="project" value="InterPro"/>
</dbReference>
<evidence type="ECO:0000256" key="6">
    <source>
        <dbReference type="ARBA" id="ARBA00023004"/>
    </source>
</evidence>
<comment type="cofactor">
    <cofactor evidence="1">
        <name>heme</name>
        <dbReference type="ChEBI" id="CHEBI:30413"/>
    </cofactor>
</comment>
<dbReference type="PRINTS" id="PR00463">
    <property type="entry name" value="EP450I"/>
</dbReference>
<keyword evidence="6" id="KW-0408">Iron</keyword>
<keyword evidence="3" id="KW-0349">Heme</keyword>
<feature type="transmembrane region" description="Helical" evidence="8">
    <location>
        <begin position="7"/>
        <end position="26"/>
    </location>
</feature>
<dbReference type="AlphaFoldDB" id="A0A8T0P686"/>
<dbReference type="EMBL" id="CM029052">
    <property type="protein sequence ID" value="KAG2557667.1"/>
    <property type="molecule type" value="Genomic_DNA"/>
</dbReference>
<evidence type="ECO:0000256" key="4">
    <source>
        <dbReference type="ARBA" id="ARBA00022723"/>
    </source>
</evidence>
<dbReference type="GO" id="GO:0005506">
    <property type="term" value="F:iron ion binding"/>
    <property type="evidence" value="ECO:0007669"/>
    <property type="project" value="InterPro"/>
</dbReference>
<evidence type="ECO:0000256" key="1">
    <source>
        <dbReference type="ARBA" id="ARBA00001971"/>
    </source>
</evidence>
<evidence type="ECO:0000256" key="3">
    <source>
        <dbReference type="ARBA" id="ARBA00022617"/>
    </source>
</evidence>